<evidence type="ECO:0000259" key="4">
    <source>
        <dbReference type="PROSITE" id="PS50887"/>
    </source>
</evidence>
<feature type="transmembrane region" description="Helical" evidence="3">
    <location>
        <begin position="59"/>
        <end position="79"/>
    </location>
</feature>
<dbReference type="CDD" id="cd01949">
    <property type="entry name" value="GGDEF"/>
    <property type="match status" value="1"/>
</dbReference>
<dbReference type="Pfam" id="PF00990">
    <property type="entry name" value="GGDEF"/>
    <property type="match status" value="1"/>
</dbReference>
<dbReference type="PANTHER" id="PTHR45138:SF9">
    <property type="entry name" value="DIGUANYLATE CYCLASE DGCM-RELATED"/>
    <property type="match status" value="1"/>
</dbReference>
<dbReference type="InterPro" id="IPR029787">
    <property type="entry name" value="Nucleotide_cyclase"/>
</dbReference>
<feature type="transmembrane region" description="Helical" evidence="3">
    <location>
        <begin position="24"/>
        <end position="47"/>
    </location>
</feature>
<protein>
    <recommendedName>
        <fullName evidence="1">diguanylate cyclase</fullName>
        <ecNumber evidence="1">2.7.7.65</ecNumber>
    </recommendedName>
</protein>
<dbReference type="AlphaFoldDB" id="A0A101KRK1"/>
<name>A0A101KRK1_RHILI</name>
<dbReference type="PROSITE" id="PS51257">
    <property type="entry name" value="PROKAR_LIPOPROTEIN"/>
    <property type="match status" value="1"/>
</dbReference>
<evidence type="ECO:0000256" key="3">
    <source>
        <dbReference type="SAM" id="Phobius"/>
    </source>
</evidence>
<gene>
    <name evidence="5" type="ORF">AU467_25460</name>
</gene>
<dbReference type="OrthoDB" id="9812260at2"/>
<keyword evidence="3" id="KW-0472">Membrane</keyword>
<dbReference type="InterPro" id="IPR050469">
    <property type="entry name" value="Diguanylate_Cyclase"/>
</dbReference>
<reference evidence="5 6" key="1">
    <citation type="submission" date="2015-12" db="EMBL/GenBank/DDBJ databases">
        <title>Draft genome sequence of Mesorhizobium sp. UFLA 01-765, a multitolerant efficient symbiont and plant-growth promoting strain isolated from Zn-mining soil using Leucaena leucocephala as a trap plant.</title>
        <authorList>
            <person name="Rangel W.M."/>
            <person name="Thijs S."/>
            <person name="Longatti S.M."/>
            <person name="Moreira F.M."/>
            <person name="Weyens N."/>
            <person name="Vangronsveld J."/>
            <person name="Van Hamme J.D."/>
            <person name="Bottos E.M."/>
            <person name="Rineau F."/>
        </authorList>
    </citation>
    <scope>NUCLEOTIDE SEQUENCE [LARGE SCALE GENOMIC DNA]</scope>
    <source>
        <strain evidence="5 6">UFLA 01-765</strain>
    </source>
</reference>
<dbReference type="NCBIfam" id="TIGR00254">
    <property type="entry name" value="GGDEF"/>
    <property type="match status" value="1"/>
</dbReference>
<comment type="catalytic activity">
    <reaction evidence="2">
        <text>2 GTP = 3',3'-c-di-GMP + 2 diphosphate</text>
        <dbReference type="Rhea" id="RHEA:24898"/>
        <dbReference type="ChEBI" id="CHEBI:33019"/>
        <dbReference type="ChEBI" id="CHEBI:37565"/>
        <dbReference type="ChEBI" id="CHEBI:58805"/>
        <dbReference type="EC" id="2.7.7.65"/>
    </reaction>
</comment>
<dbReference type="SUPFAM" id="SSF55073">
    <property type="entry name" value="Nucleotide cyclase"/>
    <property type="match status" value="1"/>
</dbReference>
<dbReference type="PROSITE" id="PS50887">
    <property type="entry name" value="GGDEF"/>
    <property type="match status" value="1"/>
</dbReference>
<keyword evidence="3" id="KW-0812">Transmembrane</keyword>
<evidence type="ECO:0000313" key="6">
    <source>
        <dbReference type="Proteomes" id="UP000053176"/>
    </source>
</evidence>
<proteinExistence type="predicted"/>
<dbReference type="InterPro" id="IPR000160">
    <property type="entry name" value="GGDEF_dom"/>
</dbReference>
<keyword evidence="3" id="KW-1133">Transmembrane helix</keyword>
<evidence type="ECO:0000313" key="5">
    <source>
        <dbReference type="EMBL" id="KUM25663.1"/>
    </source>
</evidence>
<evidence type="ECO:0000256" key="1">
    <source>
        <dbReference type="ARBA" id="ARBA00012528"/>
    </source>
</evidence>
<dbReference type="Gene3D" id="3.30.70.270">
    <property type="match status" value="1"/>
</dbReference>
<sequence>MRPTGDWPVSTETETAPAKAWKHVFWLSLLGTAGCLCLSLGLNYLLLLSDALTPFGRSVVTATLLPIVIGLPLFALLGWREVELRRYRQELTRSGTYDRLTGCLNGAVFTSMVDRRAARPAGPRSGAFLVIHPEHLASINLRFGLGWGDEALRLIASAIRSSLRKDDLIGRIGNSMFGVFLPGATKQDAKEIGERVREAVGQIYFAPKGDKDVLAIRVGGVVFEHELAFEDMFRSAEELLLESQDEADLALSHISN</sequence>
<accession>A0A101KRK1</accession>
<comment type="caution">
    <text evidence="5">The sequence shown here is derived from an EMBL/GenBank/DDBJ whole genome shotgun (WGS) entry which is preliminary data.</text>
</comment>
<organism evidence="5 6">
    <name type="scientific">Rhizobium loti</name>
    <name type="common">Mesorhizobium loti</name>
    <dbReference type="NCBI Taxonomy" id="381"/>
    <lineage>
        <taxon>Bacteria</taxon>
        <taxon>Pseudomonadati</taxon>
        <taxon>Pseudomonadota</taxon>
        <taxon>Alphaproteobacteria</taxon>
        <taxon>Hyphomicrobiales</taxon>
        <taxon>Phyllobacteriaceae</taxon>
        <taxon>Mesorhizobium</taxon>
    </lineage>
</organism>
<dbReference type="EMBL" id="LPWA01000115">
    <property type="protein sequence ID" value="KUM25663.1"/>
    <property type="molecule type" value="Genomic_DNA"/>
</dbReference>
<dbReference type="SMART" id="SM00267">
    <property type="entry name" value="GGDEF"/>
    <property type="match status" value="1"/>
</dbReference>
<dbReference type="EC" id="2.7.7.65" evidence="1"/>
<dbReference type="InterPro" id="IPR043128">
    <property type="entry name" value="Rev_trsase/Diguanyl_cyclase"/>
</dbReference>
<dbReference type="GO" id="GO:0052621">
    <property type="term" value="F:diguanylate cyclase activity"/>
    <property type="evidence" value="ECO:0007669"/>
    <property type="project" value="UniProtKB-EC"/>
</dbReference>
<evidence type="ECO:0000256" key="2">
    <source>
        <dbReference type="ARBA" id="ARBA00034247"/>
    </source>
</evidence>
<dbReference type="PANTHER" id="PTHR45138">
    <property type="entry name" value="REGULATORY COMPONENTS OF SENSORY TRANSDUCTION SYSTEM"/>
    <property type="match status" value="1"/>
</dbReference>
<dbReference type="Proteomes" id="UP000053176">
    <property type="component" value="Unassembled WGS sequence"/>
</dbReference>
<feature type="domain" description="GGDEF" evidence="4">
    <location>
        <begin position="124"/>
        <end position="256"/>
    </location>
</feature>